<reference evidence="1 2" key="1">
    <citation type="submission" date="2018-11" db="EMBL/GenBank/DDBJ databases">
        <title>Genome sequencing of Paenibacillus lentus DSM25539(T).</title>
        <authorList>
            <person name="Kook J.-K."/>
            <person name="Park S.-N."/>
            <person name="Lim Y.K."/>
        </authorList>
    </citation>
    <scope>NUCLEOTIDE SEQUENCE [LARGE SCALE GENOMIC DNA]</scope>
    <source>
        <strain evidence="1 2">DSM 25539</strain>
    </source>
</reference>
<name>A0A3Q8S6R8_9BACL</name>
<evidence type="ECO:0000313" key="1">
    <source>
        <dbReference type="EMBL" id="AZK48757.1"/>
    </source>
</evidence>
<protein>
    <submittedName>
        <fullName evidence="1">Uncharacterized protein</fullName>
    </submittedName>
</protein>
<gene>
    <name evidence="1" type="ORF">EIM92_23350</name>
</gene>
<dbReference type="KEGG" id="plen:EIM92_23350"/>
<evidence type="ECO:0000313" key="2">
    <source>
        <dbReference type="Proteomes" id="UP000273145"/>
    </source>
</evidence>
<organism evidence="1 2">
    <name type="scientific">Paenibacillus lentus</name>
    <dbReference type="NCBI Taxonomy" id="1338368"/>
    <lineage>
        <taxon>Bacteria</taxon>
        <taxon>Bacillati</taxon>
        <taxon>Bacillota</taxon>
        <taxon>Bacilli</taxon>
        <taxon>Bacillales</taxon>
        <taxon>Paenibacillaceae</taxon>
        <taxon>Paenibacillus</taxon>
    </lineage>
</organism>
<sequence length="220" mass="25955">MMRMQLFDYELEEWLRTTYSAACSSLPSKKLTWCHRVQYAVGHAINEYYGMIPDARARIPVHLLLERRWPKRVEDFLGEAHYRHVYRTVMEQLERIFKEANSADYPVALYEQWSTNVAELNLNLVMIFQVVWHNKQTDEFIVQKFLVQDDAEVNQAFVHMTNVFWHSVYGRPADQIVVYALMNGRKYSYLGENLPLQQSLDYMNLLAEVVMEAAPVEIPV</sequence>
<dbReference type="EMBL" id="CP034248">
    <property type="protein sequence ID" value="AZK48757.1"/>
    <property type="molecule type" value="Genomic_DNA"/>
</dbReference>
<dbReference type="Proteomes" id="UP000273145">
    <property type="component" value="Chromosome"/>
</dbReference>
<dbReference type="OrthoDB" id="2695569at2"/>
<accession>A0A3Q8S6R8</accession>
<proteinExistence type="predicted"/>
<dbReference type="RefSeq" id="WP_125084902.1">
    <property type="nucleotide sequence ID" value="NZ_CP034248.1"/>
</dbReference>
<dbReference type="AlphaFoldDB" id="A0A3Q8S6R8"/>
<keyword evidence="2" id="KW-1185">Reference proteome</keyword>